<keyword evidence="1" id="KW-0472">Membrane</keyword>
<comment type="caution">
    <text evidence="2">The sequence shown here is derived from an EMBL/GenBank/DDBJ whole genome shotgun (WGS) entry which is preliminary data.</text>
</comment>
<keyword evidence="1" id="KW-0812">Transmembrane</keyword>
<sequence>MTKDQLKSSVLKRIKTDQLSPKPHWQFTLREGLMWTLGTVAVFIGSVAVAVIIYLVSSSDLDLLLQASGNPIADLFKLFPYFWLILLALFVLLARYQVMHTKRGYRYSVWLVAISLVTASIIIGAFFSFTGIGQQIDQAFEQRLPMYSDLLAPRHDVWCPSEGGRLGGMVLEVVDSEHFRLIDINGNEWIVDLTEIQATTADITPREVVRMLGELGAEGVFEASLIRVKPLDTPFGPKGRFEERMEVGGRALPPGARNIFRVRITG</sequence>
<feature type="transmembrane region" description="Helical" evidence="1">
    <location>
        <begin position="75"/>
        <end position="96"/>
    </location>
</feature>
<feature type="transmembrane region" description="Helical" evidence="1">
    <location>
        <begin position="108"/>
        <end position="129"/>
    </location>
</feature>
<evidence type="ECO:0000313" key="2">
    <source>
        <dbReference type="EMBL" id="PIW37311.1"/>
    </source>
</evidence>
<reference evidence="2 3" key="1">
    <citation type="submission" date="2017-09" db="EMBL/GenBank/DDBJ databases">
        <title>Depth-based differentiation of microbial function through sediment-hosted aquifers and enrichment of novel symbionts in the deep terrestrial subsurface.</title>
        <authorList>
            <person name="Probst A.J."/>
            <person name="Ladd B."/>
            <person name="Jarett J.K."/>
            <person name="Geller-Mcgrath D.E."/>
            <person name="Sieber C.M."/>
            <person name="Emerson J.B."/>
            <person name="Anantharaman K."/>
            <person name="Thomas B.C."/>
            <person name="Malmstrom R."/>
            <person name="Stieglmeier M."/>
            <person name="Klingl A."/>
            <person name="Woyke T."/>
            <person name="Ryan C.M."/>
            <person name="Banfield J.F."/>
        </authorList>
    </citation>
    <scope>NUCLEOTIDE SEQUENCE [LARGE SCALE GENOMIC DNA]</scope>
    <source>
        <strain evidence="2">CG15_BIG_FIL_POST_REV_8_21_14_020_45_12</strain>
    </source>
</reference>
<gene>
    <name evidence="2" type="ORF">COW24_00840</name>
</gene>
<evidence type="ECO:0000313" key="3">
    <source>
        <dbReference type="Proteomes" id="UP000230292"/>
    </source>
</evidence>
<evidence type="ECO:0000256" key="1">
    <source>
        <dbReference type="SAM" id="Phobius"/>
    </source>
</evidence>
<feature type="transmembrane region" description="Helical" evidence="1">
    <location>
        <begin position="32"/>
        <end position="55"/>
    </location>
</feature>
<organism evidence="2 3">
    <name type="scientific">Candidatus Kerfeldbacteria bacterium CG15_BIG_FIL_POST_REV_8_21_14_020_45_12</name>
    <dbReference type="NCBI Taxonomy" id="2014247"/>
    <lineage>
        <taxon>Bacteria</taxon>
        <taxon>Candidatus Kerfeldiibacteriota</taxon>
    </lineage>
</organism>
<dbReference type="AlphaFoldDB" id="A0A2M7H523"/>
<proteinExistence type="predicted"/>
<keyword evidence="1" id="KW-1133">Transmembrane helix</keyword>
<dbReference type="EMBL" id="PFGC01000011">
    <property type="protein sequence ID" value="PIW37311.1"/>
    <property type="molecule type" value="Genomic_DNA"/>
</dbReference>
<protein>
    <submittedName>
        <fullName evidence="2">Uncharacterized protein</fullName>
    </submittedName>
</protein>
<accession>A0A2M7H523</accession>
<name>A0A2M7H523_9BACT</name>
<dbReference type="Proteomes" id="UP000230292">
    <property type="component" value="Unassembled WGS sequence"/>
</dbReference>